<evidence type="ECO:0000313" key="1">
    <source>
        <dbReference type="EMBL" id="MFC6660042.1"/>
    </source>
</evidence>
<proteinExistence type="predicted"/>
<dbReference type="RefSeq" id="WP_224608084.1">
    <property type="nucleotide sequence ID" value="NZ_JAIQXV010000007.1"/>
</dbReference>
<reference evidence="2" key="1">
    <citation type="journal article" date="2019" name="Int. J. Syst. Evol. Microbiol.">
        <title>The Global Catalogue of Microorganisms (GCM) 10K type strain sequencing project: providing services to taxonomists for standard genome sequencing and annotation.</title>
        <authorList>
            <consortium name="The Broad Institute Genomics Platform"/>
            <consortium name="The Broad Institute Genome Sequencing Center for Infectious Disease"/>
            <person name="Wu L."/>
            <person name="Ma J."/>
        </authorList>
    </citation>
    <scope>NUCLEOTIDE SEQUENCE [LARGE SCALE GENOMIC DNA]</scope>
    <source>
        <strain evidence="2">CCUG 63830</strain>
    </source>
</reference>
<dbReference type="Proteomes" id="UP001596317">
    <property type="component" value="Unassembled WGS sequence"/>
</dbReference>
<protein>
    <submittedName>
        <fullName evidence="1">Uncharacterized protein</fullName>
    </submittedName>
</protein>
<organism evidence="1 2">
    <name type="scientific">Deinococcus multiflagellatus</name>
    <dbReference type="NCBI Taxonomy" id="1656887"/>
    <lineage>
        <taxon>Bacteria</taxon>
        <taxon>Thermotogati</taxon>
        <taxon>Deinococcota</taxon>
        <taxon>Deinococci</taxon>
        <taxon>Deinococcales</taxon>
        <taxon>Deinococcaceae</taxon>
        <taxon>Deinococcus</taxon>
    </lineage>
</organism>
<evidence type="ECO:0000313" key="2">
    <source>
        <dbReference type="Proteomes" id="UP001596317"/>
    </source>
</evidence>
<name>A0ABW1ZIE0_9DEIO</name>
<comment type="caution">
    <text evidence="1">The sequence shown here is derived from an EMBL/GenBank/DDBJ whole genome shotgun (WGS) entry which is preliminary data.</text>
</comment>
<keyword evidence="2" id="KW-1185">Reference proteome</keyword>
<accession>A0ABW1ZIE0</accession>
<gene>
    <name evidence="1" type="ORF">ACFP90_06540</name>
</gene>
<sequence length="259" mass="28579">MKLLYSKVREEGWSEEVTSPEKTTEVGVDLGGSVEGKLAALAGMTGEIGADWKHGVKVGGDSRTDHERRATADLFGLHHRAFDLVMERVGHRFTTVHGKIFLLDFDWAEKKVKDFPEIIKAVKPLADPSTKLTTPPNTTQMSYLLRSYMKGKTLVILRSQAGQKYTAYLETRHLLTPIEDLIDAYGQAPTLDFTLVGIAAPPQRYDQAGDFSVAHFQPDGQALAGTLANFAGSLSNMRDFFNVKSTQGHLVPLALYLEI</sequence>
<dbReference type="EMBL" id="JBHSWB010000001">
    <property type="protein sequence ID" value="MFC6660042.1"/>
    <property type="molecule type" value="Genomic_DNA"/>
</dbReference>